<name>A0AAD7K1Y9_9AGAR</name>
<sequence length="141" mass="16166">LLVRREKIRTALFWPIDNNPLYVDLNRDVVLDNSEEYPMHDCPLAVTDFLSTNSANNQGSSYTSYSYQANAELFERTDTFELTSSTLDSLASTYQQRKLDALRKSKKQETGFVKFPSGNTTSKNLRVFGWLWPTFFPYGVG</sequence>
<evidence type="ECO:0000313" key="2">
    <source>
        <dbReference type="Proteomes" id="UP001215280"/>
    </source>
</evidence>
<dbReference type="AlphaFoldDB" id="A0AAD7K1Y9"/>
<keyword evidence="2" id="KW-1185">Reference proteome</keyword>
<protein>
    <submittedName>
        <fullName evidence="1">Uncharacterized protein</fullName>
    </submittedName>
</protein>
<gene>
    <name evidence="1" type="ORF">DFH07DRAFT_681125</name>
</gene>
<accession>A0AAD7K1Y9</accession>
<comment type="caution">
    <text evidence="1">The sequence shown here is derived from an EMBL/GenBank/DDBJ whole genome shotgun (WGS) entry which is preliminary data.</text>
</comment>
<feature type="non-terminal residue" evidence="1">
    <location>
        <position position="141"/>
    </location>
</feature>
<proteinExistence type="predicted"/>
<reference evidence="1" key="1">
    <citation type="submission" date="2023-03" db="EMBL/GenBank/DDBJ databases">
        <title>Massive genome expansion in bonnet fungi (Mycena s.s.) driven by repeated elements and novel gene families across ecological guilds.</title>
        <authorList>
            <consortium name="Lawrence Berkeley National Laboratory"/>
            <person name="Harder C.B."/>
            <person name="Miyauchi S."/>
            <person name="Viragh M."/>
            <person name="Kuo A."/>
            <person name="Thoen E."/>
            <person name="Andreopoulos B."/>
            <person name="Lu D."/>
            <person name="Skrede I."/>
            <person name="Drula E."/>
            <person name="Henrissat B."/>
            <person name="Morin E."/>
            <person name="Kohler A."/>
            <person name="Barry K."/>
            <person name="LaButti K."/>
            <person name="Morin E."/>
            <person name="Salamov A."/>
            <person name="Lipzen A."/>
            <person name="Mereny Z."/>
            <person name="Hegedus B."/>
            <person name="Baldrian P."/>
            <person name="Stursova M."/>
            <person name="Weitz H."/>
            <person name="Taylor A."/>
            <person name="Grigoriev I.V."/>
            <person name="Nagy L.G."/>
            <person name="Martin F."/>
            <person name="Kauserud H."/>
        </authorList>
    </citation>
    <scope>NUCLEOTIDE SEQUENCE</scope>
    <source>
        <strain evidence="1">CBHHK188m</strain>
    </source>
</reference>
<evidence type="ECO:0000313" key="1">
    <source>
        <dbReference type="EMBL" id="KAJ7776498.1"/>
    </source>
</evidence>
<dbReference type="Proteomes" id="UP001215280">
    <property type="component" value="Unassembled WGS sequence"/>
</dbReference>
<dbReference type="EMBL" id="JARJLG010000012">
    <property type="protein sequence ID" value="KAJ7776498.1"/>
    <property type="molecule type" value="Genomic_DNA"/>
</dbReference>
<organism evidence="1 2">
    <name type="scientific">Mycena maculata</name>
    <dbReference type="NCBI Taxonomy" id="230809"/>
    <lineage>
        <taxon>Eukaryota</taxon>
        <taxon>Fungi</taxon>
        <taxon>Dikarya</taxon>
        <taxon>Basidiomycota</taxon>
        <taxon>Agaricomycotina</taxon>
        <taxon>Agaricomycetes</taxon>
        <taxon>Agaricomycetidae</taxon>
        <taxon>Agaricales</taxon>
        <taxon>Marasmiineae</taxon>
        <taxon>Mycenaceae</taxon>
        <taxon>Mycena</taxon>
    </lineage>
</organism>
<feature type="non-terminal residue" evidence="1">
    <location>
        <position position="1"/>
    </location>
</feature>